<name>A0A7J6BE94_AMEME</name>
<protein>
    <submittedName>
        <fullName evidence="1">Uncharacterized protein</fullName>
    </submittedName>
</protein>
<reference evidence="1 2" key="1">
    <citation type="submission" date="2020-02" db="EMBL/GenBank/DDBJ databases">
        <title>A chromosome-scale genome assembly of the black bullhead catfish (Ameiurus melas).</title>
        <authorList>
            <person name="Wen M."/>
            <person name="Zham M."/>
            <person name="Cabau C."/>
            <person name="Klopp C."/>
            <person name="Donnadieu C."/>
            <person name="Roques C."/>
            <person name="Bouchez O."/>
            <person name="Lampietro C."/>
            <person name="Jouanno E."/>
            <person name="Herpin A."/>
            <person name="Louis A."/>
            <person name="Berthelot C."/>
            <person name="Parey E."/>
            <person name="Roest-Crollius H."/>
            <person name="Braasch I."/>
            <person name="Postlethwait J."/>
            <person name="Robinson-Rechavi M."/>
            <person name="Echchiki A."/>
            <person name="Begum T."/>
            <person name="Montfort J."/>
            <person name="Schartl M."/>
            <person name="Bobe J."/>
            <person name="Guiguen Y."/>
        </authorList>
    </citation>
    <scope>NUCLEOTIDE SEQUENCE [LARGE SCALE GENOMIC DNA]</scope>
    <source>
        <strain evidence="1">M_S1</strain>
        <tissue evidence="1">Blood</tissue>
    </source>
</reference>
<feature type="non-terminal residue" evidence="1">
    <location>
        <position position="1"/>
    </location>
</feature>
<dbReference type="Proteomes" id="UP000593565">
    <property type="component" value="Unassembled WGS sequence"/>
</dbReference>
<accession>A0A7J6BE94</accession>
<organism evidence="1 2">
    <name type="scientific">Ameiurus melas</name>
    <name type="common">Black bullhead</name>
    <name type="synonym">Silurus melas</name>
    <dbReference type="NCBI Taxonomy" id="219545"/>
    <lineage>
        <taxon>Eukaryota</taxon>
        <taxon>Metazoa</taxon>
        <taxon>Chordata</taxon>
        <taxon>Craniata</taxon>
        <taxon>Vertebrata</taxon>
        <taxon>Euteleostomi</taxon>
        <taxon>Actinopterygii</taxon>
        <taxon>Neopterygii</taxon>
        <taxon>Teleostei</taxon>
        <taxon>Ostariophysi</taxon>
        <taxon>Siluriformes</taxon>
        <taxon>Ictaluridae</taxon>
        <taxon>Ameiurus</taxon>
    </lineage>
</organism>
<keyword evidence="2" id="KW-1185">Reference proteome</keyword>
<comment type="caution">
    <text evidence="1">The sequence shown here is derived from an EMBL/GenBank/DDBJ whole genome shotgun (WGS) entry which is preliminary data.</text>
</comment>
<gene>
    <name evidence="1" type="ORF">AMELA_G00016750</name>
</gene>
<proteinExistence type="predicted"/>
<sequence>MKLINGLVWRSVQEQDSSTESPVYAVISFTSLFPSNLQPVETHQSEMFIPKPVFNHKLFY</sequence>
<evidence type="ECO:0000313" key="2">
    <source>
        <dbReference type="Proteomes" id="UP000593565"/>
    </source>
</evidence>
<evidence type="ECO:0000313" key="1">
    <source>
        <dbReference type="EMBL" id="KAF4092078.1"/>
    </source>
</evidence>
<dbReference type="EMBL" id="JAAGNN010000002">
    <property type="protein sequence ID" value="KAF4092078.1"/>
    <property type="molecule type" value="Genomic_DNA"/>
</dbReference>
<dbReference type="AlphaFoldDB" id="A0A7J6BE94"/>